<evidence type="ECO:0000259" key="1">
    <source>
        <dbReference type="PROSITE" id="PS51186"/>
    </source>
</evidence>
<reference evidence="2 3" key="1">
    <citation type="submission" date="2019-04" db="EMBL/GenBank/DDBJ databases">
        <title>Niastella caeni sp. nov., isolated from activated sludge.</title>
        <authorList>
            <person name="Sheng M."/>
        </authorList>
    </citation>
    <scope>NUCLEOTIDE SEQUENCE [LARGE SCALE GENOMIC DNA]</scope>
    <source>
        <strain evidence="2 3">HX-2-15</strain>
    </source>
</reference>
<accession>A0A4S8HYE4</accession>
<dbReference type="InterPro" id="IPR016181">
    <property type="entry name" value="Acyl_CoA_acyltransferase"/>
</dbReference>
<name>A0A4S8HYE4_9BACT</name>
<dbReference type="Proteomes" id="UP000306918">
    <property type="component" value="Unassembled WGS sequence"/>
</dbReference>
<dbReference type="Pfam" id="PF13302">
    <property type="entry name" value="Acetyltransf_3"/>
    <property type="match status" value="1"/>
</dbReference>
<keyword evidence="2" id="KW-0808">Transferase</keyword>
<dbReference type="PANTHER" id="PTHR43792">
    <property type="entry name" value="GNAT FAMILY, PUTATIVE (AFU_ORTHOLOGUE AFUA_3G00765)-RELATED-RELATED"/>
    <property type="match status" value="1"/>
</dbReference>
<evidence type="ECO:0000313" key="2">
    <source>
        <dbReference type="EMBL" id="THU40793.1"/>
    </source>
</evidence>
<protein>
    <submittedName>
        <fullName evidence="2">GNAT family N-acetyltransferase</fullName>
    </submittedName>
</protein>
<gene>
    <name evidence="2" type="ORF">FAM09_01385</name>
</gene>
<comment type="caution">
    <text evidence="2">The sequence shown here is derived from an EMBL/GenBank/DDBJ whole genome shotgun (WGS) entry which is preliminary data.</text>
</comment>
<organism evidence="2 3">
    <name type="scientific">Niastella caeni</name>
    <dbReference type="NCBI Taxonomy" id="2569763"/>
    <lineage>
        <taxon>Bacteria</taxon>
        <taxon>Pseudomonadati</taxon>
        <taxon>Bacteroidota</taxon>
        <taxon>Chitinophagia</taxon>
        <taxon>Chitinophagales</taxon>
        <taxon>Chitinophagaceae</taxon>
        <taxon>Niastella</taxon>
    </lineage>
</organism>
<dbReference type="GO" id="GO:0016747">
    <property type="term" value="F:acyltransferase activity, transferring groups other than amino-acyl groups"/>
    <property type="evidence" value="ECO:0007669"/>
    <property type="project" value="InterPro"/>
</dbReference>
<dbReference type="EMBL" id="STFF01000001">
    <property type="protein sequence ID" value="THU40793.1"/>
    <property type="molecule type" value="Genomic_DNA"/>
</dbReference>
<dbReference type="RefSeq" id="WP_136575285.1">
    <property type="nucleotide sequence ID" value="NZ_STFF01000001.1"/>
</dbReference>
<dbReference type="AlphaFoldDB" id="A0A4S8HYE4"/>
<sequence length="195" mass="22257">MKIFLETERLILREIVPSDVDGFFELDSDPEVHRFLGSTPVQTKDQVVEAIRFIRQQYIDNGIGRWAVIDKNTNSFIGWAGLKFITELTNNHINYYDVGYRLIRKYWGKGIATEAAKASLLYAFDTLNAREVYAIADCDNAASNKILTKIGMKCIETFNHQGIKCNWYKIERNDPERDGLTKADNAVSKPDNAGR</sequence>
<keyword evidence="3" id="KW-1185">Reference proteome</keyword>
<dbReference type="SUPFAM" id="SSF55729">
    <property type="entry name" value="Acyl-CoA N-acyltransferases (Nat)"/>
    <property type="match status" value="1"/>
</dbReference>
<dbReference type="PROSITE" id="PS51186">
    <property type="entry name" value="GNAT"/>
    <property type="match status" value="1"/>
</dbReference>
<dbReference type="InterPro" id="IPR000182">
    <property type="entry name" value="GNAT_dom"/>
</dbReference>
<dbReference type="PANTHER" id="PTHR43792:SF16">
    <property type="entry name" value="N-ACETYLTRANSFERASE DOMAIN-CONTAINING PROTEIN"/>
    <property type="match status" value="1"/>
</dbReference>
<feature type="domain" description="N-acetyltransferase" evidence="1">
    <location>
        <begin position="10"/>
        <end position="174"/>
    </location>
</feature>
<evidence type="ECO:0000313" key="3">
    <source>
        <dbReference type="Proteomes" id="UP000306918"/>
    </source>
</evidence>
<proteinExistence type="predicted"/>
<dbReference type="Gene3D" id="3.40.630.30">
    <property type="match status" value="1"/>
</dbReference>
<dbReference type="OrthoDB" id="9788916at2"/>
<dbReference type="InterPro" id="IPR051531">
    <property type="entry name" value="N-acetyltransferase"/>
</dbReference>